<dbReference type="AlphaFoldDB" id="A0A652YKP9"/>
<comment type="pathway">
    <text evidence="1 11">Glycerolipid metabolism; triacylglycerol biosynthesis.</text>
</comment>
<dbReference type="InterPro" id="IPR009721">
    <property type="entry name" value="O-acyltransferase_WSD1_C"/>
</dbReference>
<dbReference type="PANTHER" id="PTHR31650">
    <property type="entry name" value="O-ACYLTRANSFERASE (WSD1-LIKE) FAMILY PROTEIN"/>
    <property type="match status" value="1"/>
</dbReference>
<dbReference type="UniPathway" id="UPA00282"/>
<dbReference type="GO" id="GO:0051701">
    <property type="term" value="P:biological process involved in interaction with host"/>
    <property type="evidence" value="ECO:0007669"/>
    <property type="project" value="TreeGrafter"/>
</dbReference>
<dbReference type="GO" id="GO:0001666">
    <property type="term" value="P:response to hypoxia"/>
    <property type="evidence" value="ECO:0007669"/>
    <property type="project" value="TreeGrafter"/>
</dbReference>
<keyword evidence="7 11" id="KW-0319">Glycerol metabolism</keyword>
<evidence type="ECO:0000256" key="2">
    <source>
        <dbReference type="ARBA" id="ARBA00005189"/>
    </source>
</evidence>
<dbReference type="GO" id="GO:0019432">
    <property type="term" value="P:triglyceride biosynthetic process"/>
    <property type="evidence" value="ECO:0007669"/>
    <property type="project" value="UniProtKB-UniPathway"/>
</dbReference>
<dbReference type="GO" id="GO:0006071">
    <property type="term" value="P:glycerol metabolic process"/>
    <property type="evidence" value="ECO:0007669"/>
    <property type="project" value="UniProtKB-KW"/>
</dbReference>
<dbReference type="Pfam" id="PF06974">
    <property type="entry name" value="WS_DGAT_C"/>
    <property type="match status" value="1"/>
</dbReference>
<organism evidence="14">
    <name type="scientific">Nocardia globerula</name>
    <dbReference type="NCBI Taxonomy" id="1818"/>
    <lineage>
        <taxon>Bacteria</taxon>
        <taxon>Bacillati</taxon>
        <taxon>Actinomycetota</taxon>
        <taxon>Actinomycetes</taxon>
        <taxon>Mycobacteriales</taxon>
        <taxon>Nocardiaceae</taxon>
        <taxon>Nocardia</taxon>
    </lineage>
</organism>
<dbReference type="EMBL" id="VNIQ01000007">
    <property type="protein sequence ID" value="TYQ01721.1"/>
    <property type="molecule type" value="Genomic_DNA"/>
</dbReference>
<evidence type="ECO:0000259" key="13">
    <source>
        <dbReference type="Pfam" id="PF06974"/>
    </source>
</evidence>
<keyword evidence="6 11" id="KW-0808">Transferase</keyword>
<dbReference type="GO" id="GO:0004144">
    <property type="term" value="F:diacylglycerol O-acyltransferase activity"/>
    <property type="evidence" value="ECO:0007669"/>
    <property type="project" value="UniProtKB-EC"/>
</dbReference>
<sequence>MQRLSGLDATFLYLETSTQLLHVCGLVILDPSTIPGGYRYRSLLGELDSRMAAMPTFRRKLKDSRLNLDYPVWVDDHDFDIERHCHRTSVPAPGGHDELAELAGHIASQPLDRSRPLWEMWVIEGLADGTIAVMSKIHHSAADGITGANILAQLCSLEPESPALVDTTAESAGDAGTLDIAVGGLLAVISRPARLARLVPGGIAMLPKWVTRARKGRAMPAPFTAPRTSFNGAITGHRNIAFAQLDLAKVKAVKDRHGVKVNDVVLALCAGALRNYLEERGELPEDSLVAMVPVSVHGKSDRAGTNQISGMFTQLGTQIVDPLDRLRAISEYNATSKNHNEALGANMLQDWSQFASPAVFGAAMRVYSSLKLAERHPVVSNLVVSNVPGPPVPLYFLGARITGMFPLGPIFHGAGLNVTVMSLDGKVDVGIVSCTDLAPQLHELAQGFALALDELLGAAEKGDEESDGEGCATTTPSAT</sequence>
<dbReference type="PANTHER" id="PTHR31650:SF1">
    <property type="entry name" value="WAX ESTER SYNTHASE_DIACYLGLYCEROL ACYLTRANSFERASE 4-RELATED"/>
    <property type="match status" value="1"/>
</dbReference>
<evidence type="ECO:0000256" key="11">
    <source>
        <dbReference type="RuleBase" id="RU361241"/>
    </source>
</evidence>
<gene>
    <name evidence="14" type="ORF">FNL38_107143</name>
</gene>
<dbReference type="InterPro" id="IPR045034">
    <property type="entry name" value="O-acyltransferase_WSD1-like"/>
</dbReference>
<evidence type="ECO:0000256" key="3">
    <source>
        <dbReference type="ARBA" id="ARBA00009587"/>
    </source>
</evidence>
<evidence type="ECO:0000256" key="9">
    <source>
        <dbReference type="ARBA" id="ARBA00023315"/>
    </source>
</evidence>
<protein>
    <recommendedName>
        <fullName evidence="4 11">Diacylglycerol O-acyltransferase</fullName>
        <ecNumber evidence="4 11">2.3.1.20</ecNumber>
    </recommendedName>
</protein>
<comment type="catalytic activity">
    <reaction evidence="10 11">
        <text>an acyl-CoA + a 1,2-diacyl-sn-glycerol = a triacyl-sn-glycerol + CoA</text>
        <dbReference type="Rhea" id="RHEA:10868"/>
        <dbReference type="ChEBI" id="CHEBI:17815"/>
        <dbReference type="ChEBI" id="CHEBI:57287"/>
        <dbReference type="ChEBI" id="CHEBI:58342"/>
        <dbReference type="ChEBI" id="CHEBI:64615"/>
        <dbReference type="EC" id="2.3.1.20"/>
    </reaction>
</comment>
<dbReference type="Pfam" id="PF03007">
    <property type="entry name" value="WS_DGAT_cat"/>
    <property type="match status" value="1"/>
</dbReference>
<dbReference type="EC" id="2.3.1.20" evidence="4 11"/>
<dbReference type="GO" id="GO:0005886">
    <property type="term" value="C:plasma membrane"/>
    <property type="evidence" value="ECO:0007669"/>
    <property type="project" value="TreeGrafter"/>
</dbReference>
<proteinExistence type="inferred from homology"/>
<dbReference type="NCBIfam" id="TIGR02946">
    <property type="entry name" value="acyl_WS_DGAT"/>
    <property type="match status" value="1"/>
</dbReference>
<reference evidence="14" key="1">
    <citation type="submission" date="2019-07" db="EMBL/GenBank/DDBJ databases">
        <title>Genomic Encyclopedia of Type Strains, Phase IV (KMG-IV): sequencing the most valuable type-strain genomes for metagenomic binning, comparative biology and taxonomic classification.</title>
        <authorList>
            <person name="Goeker M."/>
        </authorList>
    </citation>
    <scope>NUCLEOTIDE SEQUENCE</scope>
    <source>
        <strain evidence="14">DSM 44596</strain>
    </source>
</reference>
<evidence type="ECO:0000256" key="6">
    <source>
        <dbReference type="ARBA" id="ARBA00022679"/>
    </source>
</evidence>
<evidence type="ECO:0000259" key="12">
    <source>
        <dbReference type="Pfam" id="PF03007"/>
    </source>
</evidence>
<evidence type="ECO:0000256" key="4">
    <source>
        <dbReference type="ARBA" id="ARBA00013244"/>
    </source>
</evidence>
<feature type="domain" description="O-acyltransferase WSD1 C-terminal" evidence="13">
    <location>
        <begin position="306"/>
        <end position="455"/>
    </location>
</feature>
<dbReference type="InterPro" id="IPR014292">
    <property type="entry name" value="Acyl_transf_WS/DGAT"/>
</dbReference>
<evidence type="ECO:0000256" key="1">
    <source>
        <dbReference type="ARBA" id="ARBA00004771"/>
    </source>
</evidence>
<feature type="domain" description="O-acyltransferase WSD1-like N-terminal" evidence="12">
    <location>
        <begin position="4"/>
        <end position="265"/>
    </location>
</feature>
<dbReference type="GO" id="GO:0071731">
    <property type="term" value="P:response to nitric oxide"/>
    <property type="evidence" value="ECO:0007669"/>
    <property type="project" value="TreeGrafter"/>
</dbReference>
<evidence type="ECO:0000256" key="10">
    <source>
        <dbReference type="ARBA" id="ARBA00048109"/>
    </source>
</evidence>
<keyword evidence="9 11" id="KW-0012">Acyltransferase</keyword>
<dbReference type="SUPFAM" id="SSF52777">
    <property type="entry name" value="CoA-dependent acyltransferases"/>
    <property type="match status" value="2"/>
</dbReference>
<keyword evidence="8 11" id="KW-0443">Lipid metabolism</keyword>
<evidence type="ECO:0000313" key="14">
    <source>
        <dbReference type="EMBL" id="TYQ01721.1"/>
    </source>
</evidence>
<comment type="caution">
    <text evidence="14">The sequence shown here is derived from an EMBL/GenBank/DDBJ whole genome shotgun (WGS) entry which is preliminary data.</text>
</comment>
<comment type="similarity">
    <text evidence="3 11">Belongs to the long-chain O-acyltransferase family.</text>
</comment>
<comment type="pathway">
    <text evidence="2">Lipid metabolism.</text>
</comment>
<evidence type="ECO:0000256" key="5">
    <source>
        <dbReference type="ARBA" id="ARBA00022516"/>
    </source>
</evidence>
<evidence type="ECO:0000256" key="8">
    <source>
        <dbReference type="ARBA" id="ARBA00023098"/>
    </source>
</evidence>
<accession>A0A652YKP9</accession>
<name>A0A652YKP9_NOCGL</name>
<keyword evidence="5 11" id="KW-0444">Lipid biosynthesis</keyword>
<dbReference type="InterPro" id="IPR004255">
    <property type="entry name" value="O-acyltransferase_WSD1_N"/>
</dbReference>
<evidence type="ECO:0000256" key="7">
    <source>
        <dbReference type="ARBA" id="ARBA00022798"/>
    </source>
</evidence>